<protein>
    <submittedName>
        <fullName evidence="1">Uncharacterized protein</fullName>
    </submittedName>
</protein>
<reference evidence="1 2" key="1">
    <citation type="submission" date="2024-09" db="EMBL/GenBank/DDBJ databases">
        <title>Floridaenema gen nov. (Aerosakkonemataceae, Aerosakkonematales ord. nov., Cyanobacteria) from benthic tropical and subtropical fresh waters, with the description of four new species.</title>
        <authorList>
            <person name="Moretto J.A."/>
            <person name="Berthold D.E."/>
            <person name="Lefler F.W."/>
            <person name="Huang I.-S."/>
            <person name="Laughinghouse H. IV."/>
        </authorList>
    </citation>
    <scope>NUCLEOTIDE SEQUENCE [LARGE SCALE GENOMIC DNA]</scope>
    <source>
        <strain evidence="1 2">BLCC-F50</strain>
    </source>
</reference>
<gene>
    <name evidence="1" type="ORF">ACE1CI_27475</name>
</gene>
<keyword evidence="2" id="KW-1185">Reference proteome</keyword>
<name>A0ABV4XY63_9CYAN</name>
<organism evidence="1 2">
    <name type="scientific">Floridaenema flaviceps BLCC-F50</name>
    <dbReference type="NCBI Taxonomy" id="3153642"/>
    <lineage>
        <taxon>Bacteria</taxon>
        <taxon>Bacillati</taxon>
        <taxon>Cyanobacteriota</taxon>
        <taxon>Cyanophyceae</taxon>
        <taxon>Oscillatoriophycideae</taxon>
        <taxon>Aerosakkonematales</taxon>
        <taxon>Aerosakkonemataceae</taxon>
        <taxon>Floridanema</taxon>
        <taxon>Floridanema flaviceps</taxon>
    </lineage>
</organism>
<dbReference type="RefSeq" id="WP_413266295.1">
    <property type="nucleotide sequence ID" value="NZ_JBHFNR010000208.1"/>
</dbReference>
<comment type="caution">
    <text evidence="1">The sequence shown here is derived from an EMBL/GenBank/DDBJ whole genome shotgun (WGS) entry which is preliminary data.</text>
</comment>
<dbReference type="Proteomes" id="UP001576784">
    <property type="component" value="Unassembled WGS sequence"/>
</dbReference>
<dbReference type="EMBL" id="JBHFNR010000208">
    <property type="protein sequence ID" value="MFB2896670.1"/>
    <property type="molecule type" value="Genomic_DNA"/>
</dbReference>
<evidence type="ECO:0000313" key="1">
    <source>
        <dbReference type="EMBL" id="MFB2896670.1"/>
    </source>
</evidence>
<evidence type="ECO:0000313" key="2">
    <source>
        <dbReference type="Proteomes" id="UP001576784"/>
    </source>
</evidence>
<accession>A0ABV4XY63</accession>
<proteinExistence type="predicted"/>
<sequence>MTQADLKMLTQTIHSFSQEHLNDSLVQSKHSRRRGVILTEQGLQKLTKSNVLCDKYGNRYSYEVLAGFSQLDPRTVSRILSCETKIDKRTLKIFFNAFNLQLEMDDYTTPESDSVPDAISINELMQLKEGIMQDYNRLINLLNLDNPGILI</sequence>